<dbReference type="STRING" id="75913.A0A0K0F5J4"/>
<dbReference type="GO" id="GO:0031902">
    <property type="term" value="C:late endosome membrane"/>
    <property type="evidence" value="ECO:0007669"/>
    <property type="project" value="TreeGrafter"/>
</dbReference>
<name>A0A0K0F5J4_STRVS</name>
<evidence type="ECO:0000313" key="8">
    <source>
        <dbReference type="Proteomes" id="UP000035680"/>
    </source>
</evidence>
<dbReference type="Pfam" id="PF10457">
    <property type="entry name" value="MENTAL"/>
    <property type="match status" value="1"/>
</dbReference>
<proteinExistence type="predicted"/>
<dbReference type="Gene3D" id="3.30.530.20">
    <property type="match status" value="1"/>
</dbReference>
<dbReference type="Proteomes" id="UP000035680">
    <property type="component" value="Unassembled WGS sequence"/>
</dbReference>
<feature type="region of interest" description="Disordered" evidence="4">
    <location>
        <begin position="274"/>
        <end position="294"/>
    </location>
</feature>
<feature type="compositionally biased region" description="Basic and acidic residues" evidence="4">
    <location>
        <begin position="53"/>
        <end position="68"/>
    </location>
</feature>
<feature type="transmembrane region" description="Helical" evidence="5">
    <location>
        <begin position="97"/>
        <end position="114"/>
    </location>
</feature>
<feature type="transmembrane region" description="Helical" evidence="5">
    <location>
        <begin position="199"/>
        <end position="218"/>
    </location>
</feature>
<comment type="subcellular location">
    <subcellularLocation>
        <location evidence="1">Membrane</location>
        <topology evidence="1">Multi-pass membrane protein</topology>
    </subcellularLocation>
</comment>
<evidence type="ECO:0000256" key="1">
    <source>
        <dbReference type="ARBA" id="ARBA00004141"/>
    </source>
</evidence>
<keyword evidence="8" id="KW-1185">Reference proteome</keyword>
<feature type="domain" description="START" evidence="6">
    <location>
        <begin position="361"/>
        <end position="502"/>
    </location>
</feature>
<evidence type="ECO:0000256" key="5">
    <source>
        <dbReference type="SAM" id="Phobius"/>
    </source>
</evidence>
<organism evidence="8 9">
    <name type="scientific">Strongyloides venezuelensis</name>
    <name type="common">Threadworm</name>
    <dbReference type="NCBI Taxonomy" id="75913"/>
    <lineage>
        <taxon>Eukaryota</taxon>
        <taxon>Metazoa</taxon>
        <taxon>Ecdysozoa</taxon>
        <taxon>Nematoda</taxon>
        <taxon>Chromadorea</taxon>
        <taxon>Rhabditida</taxon>
        <taxon>Tylenchina</taxon>
        <taxon>Panagrolaimomorpha</taxon>
        <taxon>Strongyloidoidea</taxon>
        <taxon>Strongyloididae</taxon>
        <taxon>Strongyloides</taxon>
    </lineage>
</organism>
<dbReference type="InterPro" id="IPR051869">
    <property type="entry name" value="STARD3"/>
</dbReference>
<protein>
    <submittedName>
        <fullName evidence="9">LD23890p (inferred by orthology to a D. melanogaster protein)</fullName>
    </submittedName>
</protein>
<dbReference type="PROSITE" id="PS50848">
    <property type="entry name" value="START"/>
    <property type="match status" value="1"/>
</dbReference>
<feature type="compositionally biased region" description="Polar residues" evidence="4">
    <location>
        <begin position="1"/>
        <end position="10"/>
    </location>
</feature>
<accession>A0A0K0F5J4</accession>
<dbReference type="AlphaFoldDB" id="A0A0K0F5J4"/>
<dbReference type="InterPro" id="IPR002913">
    <property type="entry name" value="START_lipid-bd_dom"/>
</dbReference>
<dbReference type="PANTHER" id="PTHR46121">
    <property type="entry name" value="STEROIDOGENIC ACUTE REGULATORY PROTEIN-LIKE"/>
    <property type="match status" value="1"/>
</dbReference>
<feature type="region of interest" description="Disordered" evidence="4">
    <location>
        <begin position="1"/>
        <end position="20"/>
    </location>
</feature>
<dbReference type="InterPro" id="IPR019498">
    <property type="entry name" value="MENTAL"/>
</dbReference>
<keyword evidence="5" id="KW-1133">Transmembrane helix</keyword>
<dbReference type="PANTHER" id="PTHR46121:SF4">
    <property type="entry name" value="STEROIDOGENIC ACUTE REGULATORY PROTEIN-LIKE"/>
    <property type="match status" value="1"/>
</dbReference>
<feature type="domain" description="MENTAL" evidence="7">
    <location>
        <begin position="90"/>
        <end position="266"/>
    </location>
</feature>
<evidence type="ECO:0000259" key="6">
    <source>
        <dbReference type="PROSITE" id="PS50848"/>
    </source>
</evidence>
<dbReference type="Pfam" id="PF01852">
    <property type="entry name" value="START"/>
    <property type="match status" value="1"/>
</dbReference>
<evidence type="ECO:0000256" key="2">
    <source>
        <dbReference type="ARBA" id="ARBA00022692"/>
    </source>
</evidence>
<dbReference type="SUPFAM" id="SSF55961">
    <property type="entry name" value="Bet v1-like"/>
    <property type="match status" value="1"/>
</dbReference>
<feature type="transmembrane region" description="Helical" evidence="5">
    <location>
        <begin position="144"/>
        <end position="166"/>
    </location>
</feature>
<reference evidence="9" key="2">
    <citation type="submission" date="2015-08" db="UniProtKB">
        <authorList>
            <consortium name="WormBaseParasite"/>
        </authorList>
    </citation>
    <scope>IDENTIFICATION</scope>
</reference>
<dbReference type="SMART" id="SM00234">
    <property type="entry name" value="START"/>
    <property type="match status" value="1"/>
</dbReference>
<sequence>MESLHFQNPSKNERKPFLSLSYSSNTNHSTSLTHYQKEFNHISRQPNKAQSKSVERNRSIDSNKDNQKDMAIQSRRSSLLDPLLDEDHGMGKDRRKFLIVSVFDFCLTTVLWLLSTVSQGDADWAKVFFDEINLFKPHFFEKSLFDVVFVAFVRMTFLLTTYAICWIRHWGPVALSTSITTIFIAIKVLFFFNKSNGSLPAYLVIVATFIVAWFELWLMPFRVLNRERQAYYQSTEFGETHTNNLGRAGGINNLQNRMIPNSYITDDDAFGTARDVSSEDEDNEKTESIVQGSDSENMTIEDYQHAITIAEYKAEKIWQQISTWKVLSEGNIFISYNDENNSYYIKTTCDTNTFVLYQIIWKDQIKYNNQIKSTEKLLVVDECTEVVYSISAPAMLGHISSRDFLDVRRIIYNREDDIFNGIFVSVKSAIKPPDSTGKLIRGENGVNLMRISKVNDNCSLYEWVFNNNIKGKVPVNLIKSGTKSFLINTIKNLQKYVKNEAHTYLQKPI</sequence>
<evidence type="ECO:0000259" key="7">
    <source>
        <dbReference type="PROSITE" id="PS51439"/>
    </source>
</evidence>
<dbReference type="PROSITE" id="PS51439">
    <property type="entry name" value="MENTAL"/>
    <property type="match status" value="1"/>
</dbReference>
<evidence type="ECO:0000313" key="9">
    <source>
        <dbReference type="WBParaSite" id="SVE_0408500.1"/>
    </source>
</evidence>
<dbReference type="GO" id="GO:0008289">
    <property type="term" value="F:lipid binding"/>
    <property type="evidence" value="ECO:0007669"/>
    <property type="project" value="InterPro"/>
</dbReference>
<dbReference type="GO" id="GO:0140284">
    <property type="term" value="C:endoplasmic reticulum-endosome membrane contact site"/>
    <property type="evidence" value="ECO:0007669"/>
    <property type="project" value="TreeGrafter"/>
</dbReference>
<dbReference type="GO" id="GO:0099044">
    <property type="term" value="P:vesicle tethering to endoplasmic reticulum"/>
    <property type="evidence" value="ECO:0007669"/>
    <property type="project" value="TreeGrafter"/>
</dbReference>
<reference evidence="8" key="1">
    <citation type="submission" date="2014-07" db="EMBL/GenBank/DDBJ databases">
        <authorList>
            <person name="Martin A.A"/>
            <person name="De Silva N."/>
        </authorList>
    </citation>
    <scope>NUCLEOTIDE SEQUENCE</scope>
</reference>
<keyword evidence="2 5" id="KW-0812">Transmembrane</keyword>
<feature type="transmembrane region" description="Helical" evidence="5">
    <location>
        <begin position="173"/>
        <end position="193"/>
    </location>
</feature>
<keyword evidence="3 5" id="KW-0472">Membrane</keyword>
<dbReference type="WBParaSite" id="SVE_0408500.1">
    <property type="protein sequence ID" value="SVE_0408500.1"/>
    <property type="gene ID" value="SVE_0408500"/>
</dbReference>
<evidence type="ECO:0000256" key="4">
    <source>
        <dbReference type="SAM" id="MobiDB-lite"/>
    </source>
</evidence>
<dbReference type="GO" id="GO:0005789">
    <property type="term" value="C:endoplasmic reticulum membrane"/>
    <property type="evidence" value="ECO:0007669"/>
    <property type="project" value="TreeGrafter"/>
</dbReference>
<evidence type="ECO:0000256" key="3">
    <source>
        <dbReference type="ARBA" id="ARBA00023136"/>
    </source>
</evidence>
<dbReference type="InterPro" id="IPR023393">
    <property type="entry name" value="START-like_dom_sf"/>
</dbReference>
<dbReference type="GO" id="GO:0005765">
    <property type="term" value="C:lysosomal membrane"/>
    <property type="evidence" value="ECO:0007669"/>
    <property type="project" value="TreeGrafter"/>
</dbReference>
<feature type="region of interest" description="Disordered" evidence="4">
    <location>
        <begin position="40"/>
        <end position="68"/>
    </location>
</feature>
<feature type="compositionally biased region" description="Polar residues" evidence="4">
    <location>
        <begin position="42"/>
        <end position="52"/>
    </location>
</feature>